<evidence type="ECO:0000259" key="5">
    <source>
        <dbReference type="PROSITE" id="PS50089"/>
    </source>
</evidence>
<dbReference type="SMART" id="SM00744">
    <property type="entry name" value="RINGv"/>
    <property type="match status" value="1"/>
</dbReference>
<dbReference type="InterPro" id="IPR013083">
    <property type="entry name" value="Znf_RING/FYVE/PHD"/>
</dbReference>
<reference evidence="6 7" key="1">
    <citation type="submission" date="2024-10" db="EMBL/GenBank/DDBJ databases">
        <authorList>
            <person name="Kim D."/>
        </authorList>
    </citation>
    <scope>NUCLEOTIDE SEQUENCE [LARGE SCALE GENOMIC DNA]</scope>
    <source>
        <strain evidence="6">Taebaek</strain>
    </source>
</reference>
<evidence type="ECO:0000313" key="6">
    <source>
        <dbReference type="EMBL" id="KAL3068636.1"/>
    </source>
</evidence>
<evidence type="ECO:0000256" key="3">
    <source>
        <dbReference type="ARBA" id="ARBA00022833"/>
    </source>
</evidence>
<dbReference type="InterPro" id="IPR001841">
    <property type="entry name" value="Znf_RING"/>
</dbReference>
<evidence type="ECO:0000313" key="7">
    <source>
        <dbReference type="Proteomes" id="UP001620645"/>
    </source>
</evidence>
<keyword evidence="1" id="KW-0479">Metal-binding</keyword>
<proteinExistence type="predicted"/>
<dbReference type="SMART" id="SM00184">
    <property type="entry name" value="RING"/>
    <property type="match status" value="1"/>
</dbReference>
<dbReference type="GO" id="GO:0008270">
    <property type="term" value="F:zinc ion binding"/>
    <property type="evidence" value="ECO:0007669"/>
    <property type="project" value="UniProtKB-KW"/>
</dbReference>
<dbReference type="SUPFAM" id="SSF57850">
    <property type="entry name" value="RING/U-box"/>
    <property type="match status" value="1"/>
</dbReference>
<evidence type="ECO:0000256" key="2">
    <source>
        <dbReference type="ARBA" id="ARBA00022771"/>
    </source>
</evidence>
<comment type="caution">
    <text evidence="6">The sequence shown here is derived from an EMBL/GenBank/DDBJ whole genome shotgun (WGS) entry which is preliminary data.</text>
</comment>
<name>A0ABD2HUJ1_HETSC</name>
<keyword evidence="2 4" id="KW-0863">Zinc-finger</keyword>
<organism evidence="6 7">
    <name type="scientific">Heterodera schachtii</name>
    <name type="common">Sugarbeet cyst nematode worm</name>
    <name type="synonym">Tylenchus schachtii</name>
    <dbReference type="NCBI Taxonomy" id="97005"/>
    <lineage>
        <taxon>Eukaryota</taxon>
        <taxon>Metazoa</taxon>
        <taxon>Ecdysozoa</taxon>
        <taxon>Nematoda</taxon>
        <taxon>Chromadorea</taxon>
        <taxon>Rhabditida</taxon>
        <taxon>Tylenchina</taxon>
        <taxon>Tylenchomorpha</taxon>
        <taxon>Tylenchoidea</taxon>
        <taxon>Heteroderidae</taxon>
        <taxon>Heteroderinae</taxon>
        <taxon>Heterodera</taxon>
    </lineage>
</organism>
<keyword evidence="3" id="KW-0862">Zinc</keyword>
<dbReference type="InterPro" id="IPR011016">
    <property type="entry name" value="Znf_RING-CH"/>
</dbReference>
<accession>A0ABD2HUJ1</accession>
<protein>
    <recommendedName>
        <fullName evidence="5">RING-type domain-containing protein</fullName>
    </recommendedName>
</protein>
<dbReference type="Pfam" id="PF13639">
    <property type="entry name" value="zf-RING_2"/>
    <property type="match status" value="1"/>
</dbReference>
<dbReference type="Gene3D" id="3.30.40.10">
    <property type="entry name" value="Zinc/RING finger domain, C3HC4 (zinc finger)"/>
    <property type="match status" value="1"/>
</dbReference>
<dbReference type="EMBL" id="JBICCN010000443">
    <property type="protein sequence ID" value="KAL3068636.1"/>
    <property type="molecule type" value="Genomic_DNA"/>
</dbReference>
<dbReference type="Proteomes" id="UP001620645">
    <property type="component" value="Unassembled WGS sequence"/>
</dbReference>
<dbReference type="PANTHER" id="PTHR45969:SF69">
    <property type="entry name" value="FINGER DOMAIN PROTEIN, PUTATIVE (AFU_ORTHOLOGUE AFUA_3G12190)-RELATED"/>
    <property type="match status" value="1"/>
</dbReference>
<dbReference type="PANTHER" id="PTHR45969">
    <property type="entry name" value="RING ZINC FINGER PROTEIN-RELATED"/>
    <property type="match status" value="1"/>
</dbReference>
<dbReference type="AlphaFoldDB" id="A0ABD2HUJ1"/>
<evidence type="ECO:0000256" key="1">
    <source>
        <dbReference type="ARBA" id="ARBA00022723"/>
    </source>
</evidence>
<keyword evidence="7" id="KW-1185">Reference proteome</keyword>
<sequence>MAAIHQTQQTINGRRLLNAFNEIPSTIVGTEFDCAICLDPIPRGTSVKPLSACNHIFHEDCLSTWLQGGNNSCPICRYVIMNMPAERQQNEYPRDFLHNDGDRYPMMGPHFWI</sequence>
<feature type="domain" description="RING-type" evidence="5">
    <location>
        <begin position="34"/>
        <end position="77"/>
    </location>
</feature>
<dbReference type="PROSITE" id="PS50089">
    <property type="entry name" value="ZF_RING_2"/>
    <property type="match status" value="1"/>
</dbReference>
<gene>
    <name evidence="6" type="ORF">niasHS_016042</name>
</gene>
<evidence type="ECO:0000256" key="4">
    <source>
        <dbReference type="PROSITE-ProRule" id="PRU00175"/>
    </source>
</evidence>